<protein>
    <submittedName>
        <fullName evidence="1">Uncharacterized protein</fullName>
    </submittedName>
</protein>
<reference evidence="1 2" key="1">
    <citation type="submission" date="2019-05" db="EMBL/GenBank/DDBJ databases">
        <title>Another draft genome of Portunus trituberculatus and its Hox gene families provides insights of decapod evolution.</title>
        <authorList>
            <person name="Jeong J.-H."/>
            <person name="Song I."/>
            <person name="Kim S."/>
            <person name="Choi T."/>
            <person name="Kim D."/>
            <person name="Ryu S."/>
            <person name="Kim W."/>
        </authorList>
    </citation>
    <scope>NUCLEOTIDE SEQUENCE [LARGE SCALE GENOMIC DNA]</scope>
    <source>
        <tissue evidence="1">Muscle</tissue>
    </source>
</reference>
<evidence type="ECO:0000313" key="2">
    <source>
        <dbReference type="Proteomes" id="UP000324222"/>
    </source>
</evidence>
<dbReference type="AlphaFoldDB" id="A0A5B7IJS8"/>
<dbReference type="Proteomes" id="UP000324222">
    <property type="component" value="Unassembled WGS sequence"/>
</dbReference>
<comment type="caution">
    <text evidence="1">The sequence shown here is derived from an EMBL/GenBank/DDBJ whole genome shotgun (WGS) entry which is preliminary data.</text>
</comment>
<proteinExistence type="predicted"/>
<name>A0A5B7IJS8_PORTR</name>
<organism evidence="1 2">
    <name type="scientific">Portunus trituberculatus</name>
    <name type="common">Swimming crab</name>
    <name type="synonym">Neptunus trituberculatus</name>
    <dbReference type="NCBI Taxonomy" id="210409"/>
    <lineage>
        <taxon>Eukaryota</taxon>
        <taxon>Metazoa</taxon>
        <taxon>Ecdysozoa</taxon>
        <taxon>Arthropoda</taxon>
        <taxon>Crustacea</taxon>
        <taxon>Multicrustacea</taxon>
        <taxon>Malacostraca</taxon>
        <taxon>Eumalacostraca</taxon>
        <taxon>Eucarida</taxon>
        <taxon>Decapoda</taxon>
        <taxon>Pleocyemata</taxon>
        <taxon>Brachyura</taxon>
        <taxon>Eubrachyura</taxon>
        <taxon>Portunoidea</taxon>
        <taxon>Portunidae</taxon>
        <taxon>Portuninae</taxon>
        <taxon>Portunus</taxon>
    </lineage>
</organism>
<keyword evidence="2" id="KW-1185">Reference proteome</keyword>
<sequence>MYWLHGSTFRQDVGEPWRTQIVATNIAVPMILCHTVHGTDDTQHHHPTPKAH</sequence>
<gene>
    <name evidence="1" type="ORF">E2C01_077226</name>
</gene>
<evidence type="ECO:0000313" key="1">
    <source>
        <dbReference type="EMBL" id="MPC82553.1"/>
    </source>
</evidence>
<accession>A0A5B7IJS8</accession>
<dbReference type="EMBL" id="VSRR010060111">
    <property type="protein sequence ID" value="MPC82553.1"/>
    <property type="molecule type" value="Genomic_DNA"/>
</dbReference>